<dbReference type="Proteomes" id="UP001469089">
    <property type="component" value="Unassembled WGS sequence"/>
</dbReference>
<evidence type="ECO:0000313" key="2">
    <source>
        <dbReference type="Proteomes" id="UP001469089"/>
    </source>
</evidence>
<sequence>MRHVPDDFPREPYDASLAGSQPKFAVESIDGKYCVGLTDEELLERSRGCEEWNGSVNGQAFDDNDDGWPFDMRHHFVLCDPEFRVSLQRTELELLERLLFFSDARMA</sequence>
<keyword evidence="2" id="KW-1185">Reference proteome</keyword>
<organism evidence="1 2">
    <name type="scientific">Paraburkholderia acidicola</name>
    <dbReference type="NCBI Taxonomy" id="1912599"/>
    <lineage>
        <taxon>Bacteria</taxon>
        <taxon>Pseudomonadati</taxon>
        <taxon>Pseudomonadota</taxon>
        <taxon>Betaproteobacteria</taxon>
        <taxon>Burkholderiales</taxon>
        <taxon>Burkholderiaceae</taxon>
        <taxon>Paraburkholderia</taxon>
    </lineage>
</organism>
<reference evidence="1 2" key="1">
    <citation type="journal article" date="2024" name="Chem. Sci.">
        <title>Discovery of a lagriamide polyketide by integrated genome mining, isotopic labeling, and untargeted metabolomics.</title>
        <authorList>
            <person name="Fergusson C.H."/>
            <person name="Saulog J."/>
            <person name="Paulo B.S."/>
            <person name="Wilson D.M."/>
            <person name="Liu D.Y."/>
            <person name="Morehouse N.J."/>
            <person name="Waterworth S."/>
            <person name="Barkei J."/>
            <person name="Gray C.A."/>
            <person name="Kwan J.C."/>
            <person name="Eustaquio A.S."/>
            <person name="Linington R.G."/>
        </authorList>
    </citation>
    <scope>NUCLEOTIDE SEQUENCE [LARGE SCALE GENOMIC DNA]</scope>
    <source>
        <strain evidence="1 2">RL17-338-BIF-B</strain>
    </source>
</reference>
<protein>
    <submittedName>
        <fullName evidence="1">Uncharacterized protein</fullName>
    </submittedName>
</protein>
<gene>
    <name evidence="1" type="ORF">N0A02_13570</name>
</gene>
<comment type="caution">
    <text evidence="1">The sequence shown here is derived from an EMBL/GenBank/DDBJ whole genome shotgun (WGS) entry which is preliminary data.</text>
</comment>
<dbReference type="EMBL" id="JAOALG010000001">
    <property type="protein sequence ID" value="MEQ5840456.1"/>
    <property type="molecule type" value="Genomic_DNA"/>
</dbReference>
<dbReference type="RefSeq" id="WP_349542624.1">
    <property type="nucleotide sequence ID" value="NZ_JAOALG010000001.1"/>
</dbReference>
<accession>A0ABV1LND5</accession>
<name>A0ABV1LND5_9BURK</name>
<proteinExistence type="predicted"/>
<evidence type="ECO:0000313" key="1">
    <source>
        <dbReference type="EMBL" id="MEQ5840456.1"/>
    </source>
</evidence>